<accession>A0A1A3C1K9</accession>
<proteinExistence type="predicted"/>
<evidence type="ECO:0000256" key="1">
    <source>
        <dbReference type="SAM" id="MobiDB-lite"/>
    </source>
</evidence>
<dbReference type="EMBL" id="LZKQ01000224">
    <property type="protein sequence ID" value="OBI79601.1"/>
    <property type="molecule type" value="Genomic_DNA"/>
</dbReference>
<gene>
    <name evidence="2" type="ORF">A9X01_02370</name>
</gene>
<evidence type="ECO:0000313" key="3">
    <source>
        <dbReference type="Proteomes" id="UP000093795"/>
    </source>
</evidence>
<organism evidence="2 3">
    <name type="scientific">Mycobacterium asiaticum</name>
    <dbReference type="NCBI Taxonomy" id="1790"/>
    <lineage>
        <taxon>Bacteria</taxon>
        <taxon>Bacillati</taxon>
        <taxon>Actinomycetota</taxon>
        <taxon>Actinomycetes</taxon>
        <taxon>Mycobacteriales</taxon>
        <taxon>Mycobacteriaceae</taxon>
        <taxon>Mycobacterium</taxon>
    </lineage>
</organism>
<evidence type="ECO:0000313" key="2">
    <source>
        <dbReference type="EMBL" id="OBI79601.1"/>
    </source>
</evidence>
<protein>
    <submittedName>
        <fullName evidence="2">Uncharacterized protein</fullName>
    </submittedName>
</protein>
<dbReference type="RefSeq" id="WP_065122304.1">
    <property type="nucleotide sequence ID" value="NZ_LZKQ01000224.1"/>
</dbReference>
<sequence length="59" mass="6071">MVATNTGVALGDTDGTRDKGPALEGQQAADFTMTARVVTAQWTALFTLGEGQDGTVKQA</sequence>
<feature type="region of interest" description="Disordered" evidence="1">
    <location>
        <begin position="1"/>
        <end position="27"/>
    </location>
</feature>
<comment type="caution">
    <text evidence="2">The sequence shown here is derived from an EMBL/GenBank/DDBJ whole genome shotgun (WGS) entry which is preliminary data.</text>
</comment>
<dbReference type="Proteomes" id="UP000093795">
    <property type="component" value="Unassembled WGS sequence"/>
</dbReference>
<dbReference type="AlphaFoldDB" id="A0A1A3C1K9"/>
<reference evidence="2 3" key="1">
    <citation type="submission" date="2016-06" db="EMBL/GenBank/DDBJ databases">
        <authorList>
            <person name="Kjaerup R.B."/>
            <person name="Dalgaard T.S."/>
            <person name="Juul-Madsen H.R."/>
        </authorList>
    </citation>
    <scope>NUCLEOTIDE SEQUENCE [LARGE SCALE GENOMIC DNA]</scope>
    <source>
        <strain evidence="2 3">1081914.2</strain>
    </source>
</reference>
<name>A0A1A3C1K9_MYCAS</name>